<evidence type="ECO:0000313" key="1">
    <source>
        <dbReference type="EMBL" id="SDR29749.1"/>
    </source>
</evidence>
<dbReference type="EMBL" id="FNKH01000003">
    <property type="protein sequence ID" value="SDR29749.1"/>
    <property type="molecule type" value="Genomic_DNA"/>
</dbReference>
<dbReference type="PANTHER" id="PTHR38588">
    <property type="entry name" value="BLL0334 PROTEIN"/>
    <property type="match status" value="1"/>
</dbReference>
<dbReference type="Proteomes" id="UP000181917">
    <property type="component" value="Unassembled WGS sequence"/>
</dbReference>
<gene>
    <name evidence="1" type="ORF">SAMN04489742_4729</name>
</gene>
<proteinExistence type="predicted"/>
<dbReference type="InterPro" id="IPR010419">
    <property type="entry name" value="CO_DH_gsu"/>
</dbReference>
<organism evidence="1 2">
    <name type="scientific">Crystallibacter crystallopoietes</name>
    <dbReference type="NCBI Taxonomy" id="37928"/>
    <lineage>
        <taxon>Bacteria</taxon>
        <taxon>Bacillati</taxon>
        <taxon>Actinomycetota</taxon>
        <taxon>Actinomycetes</taxon>
        <taxon>Micrococcales</taxon>
        <taxon>Micrococcaceae</taxon>
        <taxon>Crystallibacter</taxon>
    </lineage>
</organism>
<sequence length="196" mass="20675">MQIETEFTIAASHDLVWGYLLRTEEVVECIPGAQIDEKISDDEYRGHVTIKLGPLALSLEGIATINERDHEQKVLVISGKAKDRRGRGATDASVTARVHPASEGSTRVSIVSDLRVSGKIAQFGRGVMKDVSQRLAEEFARNLEARISAESAPGGQPGGDAPATAAAPAQAIGGIGLMVGALTRSAGRSVFGRDKS</sequence>
<name>A0A1H1HWS3_9MICC</name>
<dbReference type="OrthoDB" id="9808623at2"/>
<dbReference type="PANTHER" id="PTHR38588:SF1">
    <property type="entry name" value="BLL0334 PROTEIN"/>
    <property type="match status" value="1"/>
</dbReference>
<dbReference type="KEGG" id="acry:AC20117_22995"/>
<dbReference type="RefSeq" id="WP_074703516.1">
    <property type="nucleotide sequence ID" value="NZ_CP018865.1"/>
</dbReference>
<dbReference type="Gene3D" id="3.30.530.20">
    <property type="match status" value="1"/>
</dbReference>
<accession>A0A1H1HWS3</accession>
<dbReference type="CDD" id="cd07823">
    <property type="entry name" value="SRPBCC_5"/>
    <property type="match status" value="1"/>
</dbReference>
<dbReference type="InterPro" id="IPR023393">
    <property type="entry name" value="START-like_dom_sf"/>
</dbReference>
<evidence type="ECO:0000313" key="2">
    <source>
        <dbReference type="Proteomes" id="UP000181917"/>
    </source>
</evidence>
<dbReference type="Pfam" id="PF06240">
    <property type="entry name" value="COXG"/>
    <property type="match status" value="1"/>
</dbReference>
<dbReference type="AlphaFoldDB" id="A0A1H1HWS3"/>
<reference evidence="1 2" key="1">
    <citation type="submission" date="2016-10" db="EMBL/GenBank/DDBJ databases">
        <authorList>
            <person name="de Groot N.N."/>
        </authorList>
    </citation>
    <scope>NUCLEOTIDE SEQUENCE [LARGE SCALE GENOMIC DNA]</scope>
    <source>
        <strain evidence="1 2">DSM 20117</strain>
    </source>
</reference>
<protein>
    <submittedName>
        <fullName evidence="1">Carbon monoxide dehydrogenase subunit G</fullName>
    </submittedName>
</protein>
<dbReference type="STRING" id="37928.SAMN04489742_4729"/>
<dbReference type="SUPFAM" id="SSF55961">
    <property type="entry name" value="Bet v1-like"/>
    <property type="match status" value="1"/>
</dbReference>
<keyword evidence="2" id="KW-1185">Reference proteome</keyword>